<feature type="transmembrane region" description="Helical" evidence="1">
    <location>
        <begin position="12"/>
        <end position="33"/>
    </location>
</feature>
<sequence length="239" mass="25178">MAPTSAPTHALARLLAIAAYTLLPLASVLALGWDWREVIILYWLENLTLGAAMVIRLLRTRGDPGPEPMIINDRRVAQTPKTIGWLARFFVLHYGLFTLVHGVFVFLIAAGVFSGIATTTSATSMAATAAAETGLAGVDGPGILIIWIIAGIAQLLIAARGPLPARRGTALMMSAYPRIIVLHLGVIGGAILIAESGWPPIAAVLLIALHGIVDAFGWMLSARRANRPGSGPTVSIRLG</sequence>
<evidence type="ECO:0000313" key="3">
    <source>
        <dbReference type="Proteomes" id="UP000818266"/>
    </source>
</evidence>
<dbReference type="InterPro" id="IPR045466">
    <property type="entry name" value="DUF6498"/>
</dbReference>
<name>A0A9E5MJZ1_9MICO</name>
<dbReference type="Proteomes" id="UP000818266">
    <property type="component" value="Unassembled WGS sequence"/>
</dbReference>
<dbReference type="EMBL" id="VIKT02000005">
    <property type="protein sequence ID" value="NHF62479.1"/>
    <property type="molecule type" value="Genomic_DNA"/>
</dbReference>
<reference evidence="2 3" key="1">
    <citation type="submission" date="2020-03" db="EMBL/GenBank/DDBJ databases">
        <title>Chryseoglobus sp. isolated from a deep-sea seamount.</title>
        <authorList>
            <person name="Zhang D.-C."/>
        </authorList>
    </citation>
    <scope>NUCLEOTIDE SEQUENCE [LARGE SCALE GENOMIC DNA]</scope>
    <source>
        <strain evidence="2 3">KN1116</strain>
    </source>
</reference>
<comment type="caution">
    <text evidence="2">The sequence shown here is derived from an EMBL/GenBank/DDBJ whole genome shotgun (WGS) entry which is preliminary data.</text>
</comment>
<feature type="transmembrane region" description="Helical" evidence="1">
    <location>
        <begin position="91"/>
        <end position="116"/>
    </location>
</feature>
<gene>
    <name evidence="2" type="ORF">FK219_004360</name>
</gene>
<organism evidence="2 3">
    <name type="scientific">Microcella pacifica</name>
    <dbReference type="NCBI Taxonomy" id="2591847"/>
    <lineage>
        <taxon>Bacteria</taxon>
        <taxon>Bacillati</taxon>
        <taxon>Actinomycetota</taxon>
        <taxon>Actinomycetes</taxon>
        <taxon>Micrococcales</taxon>
        <taxon>Microbacteriaceae</taxon>
        <taxon>Microcella</taxon>
    </lineage>
</organism>
<keyword evidence="1" id="KW-0812">Transmembrane</keyword>
<dbReference type="AlphaFoldDB" id="A0A9E5MJZ1"/>
<evidence type="ECO:0000313" key="2">
    <source>
        <dbReference type="EMBL" id="NHF62479.1"/>
    </source>
</evidence>
<keyword evidence="1" id="KW-0472">Membrane</keyword>
<keyword evidence="1" id="KW-1133">Transmembrane helix</keyword>
<proteinExistence type="predicted"/>
<evidence type="ECO:0000256" key="1">
    <source>
        <dbReference type="SAM" id="Phobius"/>
    </source>
</evidence>
<protein>
    <submittedName>
        <fullName evidence="2">Uncharacterized protein</fullName>
    </submittedName>
</protein>
<keyword evidence="3" id="KW-1185">Reference proteome</keyword>
<accession>A0A9E5MJZ1</accession>
<dbReference type="RefSeq" id="WP_152583209.1">
    <property type="nucleotide sequence ID" value="NZ_VIKT02000005.1"/>
</dbReference>
<feature type="transmembrane region" description="Helical" evidence="1">
    <location>
        <begin position="144"/>
        <end position="163"/>
    </location>
</feature>
<dbReference type="OrthoDB" id="3734431at2"/>
<feature type="transmembrane region" description="Helical" evidence="1">
    <location>
        <begin position="175"/>
        <end position="194"/>
    </location>
</feature>
<feature type="transmembrane region" description="Helical" evidence="1">
    <location>
        <begin position="200"/>
        <end position="220"/>
    </location>
</feature>
<dbReference type="Pfam" id="PF20108">
    <property type="entry name" value="DUF6498"/>
    <property type="match status" value="1"/>
</dbReference>